<evidence type="ECO:0000256" key="1">
    <source>
        <dbReference type="SAM" id="MobiDB-lite"/>
    </source>
</evidence>
<name>A0A8S9JWN7_BRACR</name>
<dbReference type="EMBL" id="QGKY02000246">
    <property type="protein sequence ID" value="KAF2585816.1"/>
    <property type="molecule type" value="Genomic_DNA"/>
</dbReference>
<accession>A0A8S9JWN7</accession>
<reference evidence="2" key="1">
    <citation type="submission" date="2019-12" db="EMBL/GenBank/DDBJ databases">
        <title>Genome sequencing and annotation of Brassica cretica.</title>
        <authorList>
            <person name="Studholme D.J."/>
            <person name="Sarris P.F."/>
        </authorList>
    </citation>
    <scope>NUCLEOTIDE SEQUENCE</scope>
    <source>
        <strain evidence="2">PFS-102/07</strain>
        <tissue evidence="2">Leaf</tissue>
    </source>
</reference>
<evidence type="ECO:0000313" key="2">
    <source>
        <dbReference type="EMBL" id="KAF2585816.1"/>
    </source>
</evidence>
<dbReference type="AlphaFoldDB" id="A0A8S9JWN7"/>
<gene>
    <name evidence="2" type="ORF">F2Q70_00036046</name>
</gene>
<protein>
    <submittedName>
        <fullName evidence="2">Uncharacterized protein</fullName>
    </submittedName>
</protein>
<feature type="region of interest" description="Disordered" evidence="1">
    <location>
        <begin position="56"/>
        <end position="82"/>
    </location>
</feature>
<organism evidence="2">
    <name type="scientific">Brassica cretica</name>
    <name type="common">Mustard</name>
    <dbReference type="NCBI Taxonomy" id="69181"/>
    <lineage>
        <taxon>Eukaryota</taxon>
        <taxon>Viridiplantae</taxon>
        <taxon>Streptophyta</taxon>
        <taxon>Embryophyta</taxon>
        <taxon>Tracheophyta</taxon>
        <taxon>Spermatophyta</taxon>
        <taxon>Magnoliopsida</taxon>
        <taxon>eudicotyledons</taxon>
        <taxon>Gunneridae</taxon>
        <taxon>Pentapetalae</taxon>
        <taxon>rosids</taxon>
        <taxon>malvids</taxon>
        <taxon>Brassicales</taxon>
        <taxon>Brassicaceae</taxon>
        <taxon>Brassiceae</taxon>
        <taxon>Brassica</taxon>
    </lineage>
</organism>
<sequence>MKVYWSARQNGRAGLTTAFSSAVRGAGRPSWINHRFSLAVRRAGPTTDSARLFAELDQSSSENGRAGPVQFGERPSWTSPVRRTAELDQPLIQFGERPSWINHRFSSAVHRAGPAQYGERPS</sequence>
<proteinExistence type="predicted"/>
<comment type="caution">
    <text evidence="2">The sequence shown here is derived from an EMBL/GenBank/DDBJ whole genome shotgun (WGS) entry which is preliminary data.</text>
</comment>